<sequence length="450" mass="49173">MGSWWQIEVGKRAAPVFGKNFVSDQLMLVFTEGDLFVDTTKRDELSRLEELSADHPEVDAPLAWHSRLMGYSATAAALRTRLELQGFSSARVRSLCTAYFDDEFSPNAEDGHIDPRDSWPEGRSAYPDGAAVTAVLSSRRGQAAAQAPIFQLDDPEQRFLNNQWVSLREGFDDPRFALALSLMNTRPDTPVTLDLTDLILGGWMEFDDLPHVGARARMAAAVSASGPVIVITEGPSDARWLRRALEITAPAAAHLFEFLDFAEYQAPGGTDRVVSLTKGMASAKVMNRIVAVLDNDTAGRVAAQQLQALRLPSHIAVTTLPEVKYATSYPTLGPSGSTVTNVNGRAASIEFMFGEDVLRDTDGSMFPVRWQSFIGAADDYQGRLDKHHKAIVKERIDHAFMKAGSAGMPHEVLGGCHRLADMLLAAADPPPHIPASEFSDLPASWRRSQV</sequence>
<organism evidence="1 2">
    <name type="scientific">Marihabitans asiaticum</name>
    <dbReference type="NCBI Taxonomy" id="415218"/>
    <lineage>
        <taxon>Bacteria</taxon>
        <taxon>Bacillati</taxon>
        <taxon>Actinomycetota</taxon>
        <taxon>Actinomycetes</taxon>
        <taxon>Micrococcales</taxon>
        <taxon>Intrasporangiaceae</taxon>
        <taxon>Marihabitans</taxon>
    </lineage>
</organism>
<evidence type="ECO:0000313" key="1">
    <source>
        <dbReference type="EMBL" id="TWD16783.1"/>
    </source>
</evidence>
<evidence type="ECO:0008006" key="3">
    <source>
        <dbReference type="Google" id="ProtNLM"/>
    </source>
</evidence>
<protein>
    <recommendedName>
        <fullName evidence="3">HEPN/Toprim N-terminal domain-containing protein</fullName>
    </recommendedName>
</protein>
<comment type="caution">
    <text evidence="1">The sequence shown here is derived from an EMBL/GenBank/DDBJ whole genome shotgun (WGS) entry which is preliminary data.</text>
</comment>
<keyword evidence="2" id="KW-1185">Reference proteome</keyword>
<accession>A0A560WGH1</accession>
<proteinExistence type="predicted"/>
<name>A0A560WGH1_9MICO</name>
<dbReference type="Proteomes" id="UP000315628">
    <property type="component" value="Unassembled WGS sequence"/>
</dbReference>
<gene>
    <name evidence="1" type="ORF">FB557_0320</name>
</gene>
<reference evidence="1 2" key="1">
    <citation type="submission" date="2019-06" db="EMBL/GenBank/DDBJ databases">
        <title>Sequencing the genomes of 1000 actinobacteria strains.</title>
        <authorList>
            <person name="Klenk H.-P."/>
        </authorList>
    </citation>
    <scope>NUCLEOTIDE SEQUENCE [LARGE SCALE GENOMIC DNA]</scope>
    <source>
        <strain evidence="1 2">DSM 18935</strain>
    </source>
</reference>
<dbReference type="AlphaFoldDB" id="A0A560WGH1"/>
<dbReference type="EMBL" id="VIUW01000001">
    <property type="protein sequence ID" value="TWD16783.1"/>
    <property type="molecule type" value="Genomic_DNA"/>
</dbReference>
<evidence type="ECO:0000313" key="2">
    <source>
        <dbReference type="Proteomes" id="UP000315628"/>
    </source>
</evidence>